<dbReference type="Proteomes" id="UP000295500">
    <property type="component" value="Unassembled WGS sequence"/>
</dbReference>
<comment type="caution">
    <text evidence="3">The sequence shown here is derived from an EMBL/GenBank/DDBJ whole genome shotgun (WGS) entry which is preliminary data.</text>
</comment>
<reference evidence="3 4" key="1">
    <citation type="submission" date="2019-03" db="EMBL/GenBank/DDBJ databases">
        <title>Genomic Encyclopedia of Type Strains, Phase IV (KMG-IV): sequencing the most valuable type-strain genomes for metagenomic binning, comparative biology and taxonomic classification.</title>
        <authorList>
            <person name="Goeker M."/>
        </authorList>
    </citation>
    <scope>NUCLEOTIDE SEQUENCE [LARGE SCALE GENOMIC DNA]</scope>
    <source>
        <strain evidence="3 4">DSM 28287</strain>
    </source>
</reference>
<protein>
    <submittedName>
        <fullName evidence="3">Phosphoesterase RecJ-like protein</fullName>
    </submittedName>
</protein>
<dbReference type="Gene3D" id="3.90.1640.10">
    <property type="entry name" value="inorganic pyrophosphatase (n-terminal core)"/>
    <property type="match status" value="1"/>
</dbReference>
<dbReference type="AlphaFoldDB" id="A0A4R6QC10"/>
<dbReference type="RefSeq" id="WP_133527667.1">
    <property type="nucleotide sequence ID" value="NZ_SNXO01000003.1"/>
</dbReference>
<dbReference type="SUPFAM" id="SSF64182">
    <property type="entry name" value="DHH phosphoesterases"/>
    <property type="match status" value="1"/>
</dbReference>
<feature type="domain" description="DHHA1" evidence="2">
    <location>
        <begin position="221"/>
        <end position="313"/>
    </location>
</feature>
<feature type="domain" description="DDH" evidence="1">
    <location>
        <begin position="19"/>
        <end position="158"/>
    </location>
</feature>
<dbReference type="Pfam" id="PF01368">
    <property type="entry name" value="DHH"/>
    <property type="match status" value="1"/>
</dbReference>
<dbReference type="Pfam" id="PF02272">
    <property type="entry name" value="DHHA1"/>
    <property type="match status" value="1"/>
</dbReference>
<dbReference type="InterPro" id="IPR038763">
    <property type="entry name" value="DHH_sf"/>
</dbReference>
<dbReference type="Gene3D" id="3.10.310.30">
    <property type="match status" value="1"/>
</dbReference>
<dbReference type="InterPro" id="IPR003156">
    <property type="entry name" value="DHHA1_dom"/>
</dbReference>
<dbReference type="EMBL" id="SNXO01000003">
    <property type="protein sequence ID" value="TDP59677.1"/>
    <property type="molecule type" value="Genomic_DNA"/>
</dbReference>
<name>A0A4R6QC10_9FIRM</name>
<dbReference type="OrthoDB" id="9803668at2"/>
<evidence type="ECO:0000313" key="3">
    <source>
        <dbReference type="EMBL" id="TDP59677.1"/>
    </source>
</evidence>
<organism evidence="3 4">
    <name type="scientific">Aminicella lysinilytica</name>
    <dbReference type="NCBI Taxonomy" id="433323"/>
    <lineage>
        <taxon>Bacteria</taxon>
        <taxon>Bacillati</taxon>
        <taxon>Bacillota</taxon>
        <taxon>Clostridia</taxon>
        <taxon>Peptostreptococcales</taxon>
        <taxon>Anaerovoracaceae</taxon>
        <taxon>Aminicella</taxon>
    </lineage>
</organism>
<proteinExistence type="predicted"/>
<gene>
    <name evidence="3" type="ORF">EV211_103104</name>
</gene>
<sequence length="325" mass="35477">MKNNSFEEISEQLKAARSILLFTHINMDGDAIGSAVAMCKVLRNMGKECYVLLEDNISDNLLFLDNGYCTKDQSIIDTPDVSMCLDCGDVGRFPKREEKFMTGKVSICVDHHATTDPFCAYNYIDPGAAATGELVYKLINTMGATIDKEIGEALFAAITTDTGNFQYSNTTKETHCIVASLYDAGIDSNYVSVQIYETVRMEKLMLKNRALGTLTMAADGKFAMAYVDQKMLAETGAKMEESEGIVSELRSIAGVQIAAFLKEDSRKVIKVSLRAKTEGDVSAISTQFNGGGHKKAAGCTMHCSLAEAMEQIKTASLENLAEYDK</sequence>
<dbReference type="InterPro" id="IPR001667">
    <property type="entry name" value="DDH_dom"/>
</dbReference>
<accession>A0A4R6QC10</accession>
<dbReference type="InterPro" id="IPR051319">
    <property type="entry name" value="Oligoribo/pAp-PDE_c-di-AMP_PDE"/>
</dbReference>
<evidence type="ECO:0000313" key="4">
    <source>
        <dbReference type="Proteomes" id="UP000295500"/>
    </source>
</evidence>
<evidence type="ECO:0000259" key="1">
    <source>
        <dbReference type="Pfam" id="PF01368"/>
    </source>
</evidence>
<evidence type="ECO:0000259" key="2">
    <source>
        <dbReference type="Pfam" id="PF02272"/>
    </source>
</evidence>
<dbReference type="PANTHER" id="PTHR47618">
    <property type="entry name" value="BIFUNCTIONAL OLIGORIBONUCLEASE AND PAP PHOSPHATASE NRNA"/>
    <property type="match status" value="1"/>
</dbReference>
<keyword evidence="4" id="KW-1185">Reference proteome</keyword>
<dbReference type="PANTHER" id="PTHR47618:SF1">
    <property type="entry name" value="BIFUNCTIONAL OLIGORIBONUCLEASE AND PAP PHOSPHATASE NRNA"/>
    <property type="match status" value="1"/>
</dbReference>
<dbReference type="GO" id="GO:0003676">
    <property type="term" value="F:nucleic acid binding"/>
    <property type="evidence" value="ECO:0007669"/>
    <property type="project" value="InterPro"/>
</dbReference>